<dbReference type="InterPro" id="IPR036388">
    <property type="entry name" value="WH-like_DNA-bd_sf"/>
</dbReference>
<dbReference type="InterPro" id="IPR001867">
    <property type="entry name" value="OmpR/PhoB-type_DNA-bd"/>
</dbReference>
<gene>
    <name evidence="10" type="primary">saeR</name>
    <name evidence="10" type="ORF">CLORY_02140</name>
</gene>
<evidence type="ECO:0000259" key="9">
    <source>
        <dbReference type="PROSITE" id="PS51755"/>
    </source>
</evidence>
<evidence type="ECO:0000313" key="10">
    <source>
        <dbReference type="EMBL" id="OPJ65214.1"/>
    </source>
</evidence>
<dbReference type="InterPro" id="IPR011006">
    <property type="entry name" value="CheY-like_superfamily"/>
</dbReference>
<dbReference type="SMART" id="SM00448">
    <property type="entry name" value="REC"/>
    <property type="match status" value="1"/>
</dbReference>
<keyword evidence="11" id="KW-1185">Reference proteome</keyword>
<feature type="modified residue" description="4-aspartylphosphate" evidence="6">
    <location>
        <position position="51"/>
    </location>
</feature>
<dbReference type="GO" id="GO:0006355">
    <property type="term" value="P:regulation of DNA-templated transcription"/>
    <property type="evidence" value="ECO:0007669"/>
    <property type="project" value="InterPro"/>
</dbReference>
<evidence type="ECO:0000256" key="6">
    <source>
        <dbReference type="PROSITE-ProRule" id="PRU00169"/>
    </source>
</evidence>
<name>A0A1V4IZM2_9CLOT</name>
<sequence length="224" mass="24904">MPKLLVVDDDLDMLDLVQAALKKDGHQVDTEADAAAVQPARCQLYDLLLLDVMMPGEDGFSLCSRIRSEVDCPILFLTAKAEDAALVQGFGLGADDYIKKPFSIAELRARVNAHLRREMRQPTRTLNRGGVRFDMQGKVAIAGEHTLPFTKSEYAICEHLVLHAGQVFTKEQLYESVFGFDAEGDSSAIAEHIKNIRVKLKADDLSPIETVWGVGYKWRKDSVL</sequence>
<dbReference type="CDD" id="cd00383">
    <property type="entry name" value="trans_reg_C"/>
    <property type="match status" value="1"/>
</dbReference>
<dbReference type="PROSITE" id="PS51755">
    <property type="entry name" value="OMPR_PHOB"/>
    <property type="match status" value="1"/>
</dbReference>
<evidence type="ECO:0000256" key="7">
    <source>
        <dbReference type="PROSITE-ProRule" id="PRU01091"/>
    </source>
</evidence>
<dbReference type="OrthoDB" id="9790442at2"/>
<dbReference type="PANTHER" id="PTHR48111:SF2">
    <property type="entry name" value="RESPONSE REGULATOR SAER"/>
    <property type="match status" value="1"/>
</dbReference>
<comment type="caution">
    <text evidence="10">The sequence shown here is derived from an EMBL/GenBank/DDBJ whole genome shotgun (WGS) entry which is preliminary data.</text>
</comment>
<evidence type="ECO:0000256" key="3">
    <source>
        <dbReference type="ARBA" id="ARBA00023125"/>
    </source>
</evidence>
<dbReference type="SUPFAM" id="SSF52172">
    <property type="entry name" value="CheY-like"/>
    <property type="match status" value="1"/>
</dbReference>
<dbReference type="GO" id="GO:0005829">
    <property type="term" value="C:cytosol"/>
    <property type="evidence" value="ECO:0007669"/>
    <property type="project" value="TreeGrafter"/>
</dbReference>
<evidence type="ECO:0000313" key="11">
    <source>
        <dbReference type="Proteomes" id="UP000190080"/>
    </source>
</evidence>
<dbReference type="EMBL" id="MZGV01000001">
    <property type="protein sequence ID" value="OPJ65214.1"/>
    <property type="molecule type" value="Genomic_DNA"/>
</dbReference>
<dbReference type="InterPro" id="IPR016032">
    <property type="entry name" value="Sig_transdc_resp-reg_C-effctor"/>
</dbReference>
<dbReference type="Pfam" id="PF00486">
    <property type="entry name" value="Trans_reg_C"/>
    <property type="match status" value="1"/>
</dbReference>
<comment type="function">
    <text evidence="5">May play the central regulatory role in sporulation. It may be an element of the effector pathway responsible for the activation of sporulation genes in response to nutritional stress. Spo0A may act in concert with spo0H (a sigma factor) to control the expression of some genes that are critical to the sporulation process.</text>
</comment>
<dbReference type="PROSITE" id="PS50110">
    <property type="entry name" value="RESPONSE_REGULATORY"/>
    <property type="match status" value="1"/>
</dbReference>
<reference evidence="10 11" key="1">
    <citation type="submission" date="2017-03" db="EMBL/GenBank/DDBJ databases">
        <title>Genome sequence of Clostridium oryzae DSM 28571.</title>
        <authorList>
            <person name="Poehlein A."/>
            <person name="Daniel R."/>
        </authorList>
    </citation>
    <scope>NUCLEOTIDE SEQUENCE [LARGE SCALE GENOMIC DNA]</scope>
    <source>
        <strain evidence="10 11">DSM 28571</strain>
    </source>
</reference>
<evidence type="ECO:0000256" key="2">
    <source>
        <dbReference type="ARBA" id="ARBA00023015"/>
    </source>
</evidence>
<dbReference type="AlphaFoldDB" id="A0A1V4IZM2"/>
<keyword evidence="2" id="KW-0805">Transcription regulation</keyword>
<dbReference type="SMART" id="SM00862">
    <property type="entry name" value="Trans_reg_C"/>
    <property type="match status" value="1"/>
</dbReference>
<dbReference type="GO" id="GO:0000156">
    <property type="term" value="F:phosphorelay response regulator activity"/>
    <property type="evidence" value="ECO:0007669"/>
    <property type="project" value="TreeGrafter"/>
</dbReference>
<dbReference type="InterPro" id="IPR001789">
    <property type="entry name" value="Sig_transdc_resp-reg_receiver"/>
</dbReference>
<evidence type="ECO:0000256" key="5">
    <source>
        <dbReference type="ARBA" id="ARBA00024867"/>
    </source>
</evidence>
<protein>
    <recommendedName>
        <fullName evidence="1">Stage 0 sporulation protein A homolog</fullName>
    </recommendedName>
</protein>
<evidence type="ECO:0000259" key="8">
    <source>
        <dbReference type="PROSITE" id="PS50110"/>
    </source>
</evidence>
<dbReference type="Gene3D" id="6.10.250.690">
    <property type="match status" value="1"/>
</dbReference>
<proteinExistence type="predicted"/>
<dbReference type="SUPFAM" id="SSF46894">
    <property type="entry name" value="C-terminal effector domain of the bipartite response regulators"/>
    <property type="match status" value="1"/>
</dbReference>
<keyword evidence="3 7" id="KW-0238">DNA-binding</keyword>
<keyword evidence="4" id="KW-0804">Transcription</keyword>
<evidence type="ECO:0000256" key="4">
    <source>
        <dbReference type="ARBA" id="ARBA00023163"/>
    </source>
</evidence>
<accession>A0A1V4IZM2</accession>
<feature type="DNA-binding region" description="OmpR/PhoB-type" evidence="7">
    <location>
        <begin position="123"/>
        <end position="220"/>
    </location>
</feature>
<dbReference type="RefSeq" id="WP_079421717.1">
    <property type="nucleotide sequence ID" value="NZ_MZGV01000001.1"/>
</dbReference>
<feature type="domain" description="Response regulatory" evidence="8">
    <location>
        <begin position="3"/>
        <end position="115"/>
    </location>
</feature>
<dbReference type="Gene3D" id="3.40.50.2300">
    <property type="match status" value="1"/>
</dbReference>
<dbReference type="Pfam" id="PF00072">
    <property type="entry name" value="Response_reg"/>
    <property type="match status" value="1"/>
</dbReference>
<feature type="domain" description="OmpR/PhoB-type" evidence="9">
    <location>
        <begin position="123"/>
        <end position="220"/>
    </location>
</feature>
<dbReference type="Proteomes" id="UP000190080">
    <property type="component" value="Unassembled WGS sequence"/>
</dbReference>
<keyword evidence="6" id="KW-0597">Phosphoprotein</keyword>
<dbReference type="CDD" id="cd17574">
    <property type="entry name" value="REC_OmpR"/>
    <property type="match status" value="1"/>
</dbReference>
<evidence type="ECO:0000256" key="1">
    <source>
        <dbReference type="ARBA" id="ARBA00018672"/>
    </source>
</evidence>
<organism evidence="10 11">
    <name type="scientific">Clostridium oryzae</name>
    <dbReference type="NCBI Taxonomy" id="1450648"/>
    <lineage>
        <taxon>Bacteria</taxon>
        <taxon>Bacillati</taxon>
        <taxon>Bacillota</taxon>
        <taxon>Clostridia</taxon>
        <taxon>Eubacteriales</taxon>
        <taxon>Clostridiaceae</taxon>
        <taxon>Clostridium</taxon>
    </lineage>
</organism>
<dbReference type="GO" id="GO:0000976">
    <property type="term" value="F:transcription cis-regulatory region binding"/>
    <property type="evidence" value="ECO:0007669"/>
    <property type="project" value="TreeGrafter"/>
</dbReference>
<dbReference type="PANTHER" id="PTHR48111">
    <property type="entry name" value="REGULATOR OF RPOS"/>
    <property type="match status" value="1"/>
</dbReference>
<dbReference type="STRING" id="1450648.CLORY_02140"/>
<dbReference type="InterPro" id="IPR039420">
    <property type="entry name" value="WalR-like"/>
</dbReference>
<dbReference type="Gene3D" id="1.10.10.10">
    <property type="entry name" value="Winged helix-like DNA-binding domain superfamily/Winged helix DNA-binding domain"/>
    <property type="match status" value="1"/>
</dbReference>
<dbReference type="GO" id="GO:0032993">
    <property type="term" value="C:protein-DNA complex"/>
    <property type="evidence" value="ECO:0007669"/>
    <property type="project" value="TreeGrafter"/>
</dbReference>